<protein>
    <submittedName>
        <fullName evidence="3">Uncharacterized protein</fullName>
    </submittedName>
</protein>
<feature type="region of interest" description="Disordered" evidence="1">
    <location>
        <begin position="141"/>
        <end position="161"/>
    </location>
</feature>
<evidence type="ECO:0000256" key="1">
    <source>
        <dbReference type="SAM" id="MobiDB-lite"/>
    </source>
</evidence>
<evidence type="ECO:0000313" key="3">
    <source>
        <dbReference type="EMBL" id="MBK1725603.1"/>
    </source>
</evidence>
<organism evidence="3 4">
    <name type="scientific">Halorhodospira neutriphila</name>
    <dbReference type="NCBI Taxonomy" id="168379"/>
    <lineage>
        <taxon>Bacteria</taxon>
        <taxon>Pseudomonadati</taxon>
        <taxon>Pseudomonadota</taxon>
        <taxon>Gammaproteobacteria</taxon>
        <taxon>Chromatiales</taxon>
        <taxon>Ectothiorhodospiraceae</taxon>
        <taxon>Halorhodospira</taxon>
    </lineage>
</organism>
<name>A0ABS1E297_9GAMM</name>
<proteinExistence type="predicted"/>
<keyword evidence="2" id="KW-0472">Membrane</keyword>
<evidence type="ECO:0000313" key="4">
    <source>
        <dbReference type="Proteomes" id="UP000738126"/>
    </source>
</evidence>
<dbReference type="RefSeq" id="WP_200255923.1">
    <property type="nucleotide sequence ID" value="NZ_NRSH01000004.1"/>
</dbReference>
<dbReference type="EMBL" id="NRSH01000004">
    <property type="protein sequence ID" value="MBK1725603.1"/>
    <property type="molecule type" value="Genomic_DNA"/>
</dbReference>
<evidence type="ECO:0000256" key="2">
    <source>
        <dbReference type="SAM" id="Phobius"/>
    </source>
</evidence>
<reference evidence="3 4" key="1">
    <citation type="journal article" date="2020" name="Microorganisms">
        <title>Osmotic Adaptation and Compatible Solute Biosynthesis of Phototrophic Bacteria as Revealed from Genome Analyses.</title>
        <authorList>
            <person name="Imhoff J.F."/>
            <person name="Rahn T."/>
            <person name="Kunzel S."/>
            <person name="Keller A."/>
            <person name="Neulinger S.C."/>
        </authorList>
    </citation>
    <scope>NUCLEOTIDE SEQUENCE [LARGE SCALE GENOMIC DNA]</scope>
    <source>
        <strain evidence="3 4">DSM 15116</strain>
    </source>
</reference>
<accession>A0ABS1E297</accession>
<dbReference type="Proteomes" id="UP000738126">
    <property type="component" value="Unassembled WGS sequence"/>
</dbReference>
<sequence>MSSAIGPFTAGIVVGILAALVSAGAAIAIVLRLYRKRPYRQPGAHQPGLVWFPKYRLALPELPPWQEVEARLTAFGFGRDQDEESRDALRFSRGSPWLDFSIRLAKMEVTVRGRPGGPGELLVEAGGPVLFDTGDTWELTRQLGESLQPDPPRAGAERLCS</sequence>
<keyword evidence="2" id="KW-0812">Transmembrane</keyword>
<keyword evidence="4" id="KW-1185">Reference proteome</keyword>
<gene>
    <name evidence="3" type="ORF">CKO13_00880</name>
</gene>
<keyword evidence="2" id="KW-1133">Transmembrane helix</keyword>
<comment type="caution">
    <text evidence="3">The sequence shown here is derived from an EMBL/GenBank/DDBJ whole genome shotgun (WGS) entry which is preliminary data.</text>
</comment>
<feature type="transmembrane region" description="Helical" evidence="2">
    <location>
        <begin position="12"/>
        <end position="34"/>
    </location>
</feature>